<gene>
    <name evidence="4" type="ORF">jaqu_09700</name>
</gene>
<dbReference type="RefSeq" id="WP_043917811.1">
    <property type="nucleotide sequence ID" value="NZ_FZPF01000007.1"/>
</dbReference>
<dbReference type="GO" id="GO:0007156">
    <property type="term" value="P:homophilic cell adhesion via plasma membrane adhesion molecules"/>
    <property type="evidence" value="ECO:0007669"/>
    <property type="project" value="InterPro"/>
</dbReference>
<protein>
    <submittedName>
        <fullName evidence="4">PA14 domain protein</fullName>
    </submittedName>
</protein>
<comment type="caution">
    <text evidence="4">The sequence shown here is derived from an EMBL/GenBank/DDBJ whole genome shotgun (WGS) entry which is preliminary data.</text>
</comment>
<dbReference type="SMART" id="SM00112">
    <property type="entry name" value="CA"/>
    <property type="match status" value="2"/>
</dbReference>
<dbReference type="PROSITE" id="PS51820">
    <property type="entry name" value="PA14"/>
    <property type="match status" value="1"/>
</dbReference>
<feature type="compositionally biased region" description="Basic and acidic residues" evidence="1">
    <location>
        <begin position="97"/>
        <end position="123"/>
    </location>
</feature>
<dbReference type="InterPro" id="IPR002126">
    <property type="entry name" value="Cadherin-like_dom"/>
</dbReference>
<accession>A0A0D1EHW9</accession>
<feature type="domain" description="Cadherin" evidence="2">
    <location>
        <begin position="461"/>
        <end position="552"/>
    </location>
</feature>
<feature type="compositionally biased region" description="Polar residues" evidence="1">
    <location>
        <begin position="23"/>
        <end position="33"/>
    </location>
</feature>
<dbReference type="InterPro" id="IPR037524">
    <property type="entry name" value="PA14/GLEYA"/>
</dbReference>
<feature type="compositionally biased region" description="Acidic residues" evidence="1">
    <location>
        <begin position="400"/>
        <end position="412"/>
    </location>
</feature>
<feature type="compositionally biased region" description="Low complexity" evidence="1">
    <location>
        <begin position="191"/>
        <end position="203"/>
    </location>
</feature>
<feature type="region of interest" description="Disordered" evidence="1">
    <location>
        <begin position="930"/>
        <end position="956"/>
    </location>
</feature>
<dbReference type="EMBL" id="JYFE01000020">
    <property type="protein sequence ID" value="KIT17239.1"/>
    <property type="molecule type" value="Genomic_DNA"/>
</dbReference>
<reference evidence="4 5" key="1">
    <citation type="submission" date="2015-02" db="EMBL/GenBank/DDBJ databases">
        <title>Genome Sequence of Jannaschia aquimarina DSM28248, a member of the Roseobacter clade.</title>
        <authorList>
            <person name="Voget S."/>
            <person name="Daniel R."/>
        </authorList>
    </citation>
    <scope>NUCLEOTIDE SEQUENCE [LARGE SCALE GENOMIC DNA]</scope>
    <source>
        <strain evidence="4 5">GSW-M26</strain>
    </source>
</reference>
<proteinExistence type="predicted"/>
<evidence type="ECO:0000256" key="1">
    <source>
        <dbReference type="SAM" id="MobiDB-lite"/>
    </source>
</evidence>
<dbReference type="SMART" id="SM00758">
    <property type="entry name" value="PA14"/>
    <property type="match status" value="1"/>
</dbReference>
<organism evidence="4 5">
    <name type="scientific">Jannaschia aquimarina</name>
    <dbReference type="NCBI Taxonomy" id="935700"/>
    <lineage>
        <taxon>Bacteria</taxon>
        <taxon>Pseudomonadati</taxon>
        <taxon>Pseudomonadota</taxon>
        <taxon>Alphaproteobacteria</taxon>
        <taxon>Rhodobacterales</taxon>
        <taxon>Roseobacteraceae</taxon>
        <taxon>Jannaschia</taxon>
    </lineage>
</organism>
<feature type="compositionally biased region" description="Basic and acidic residues" evidence="1">
    <location>
        <begin position="274"/>
        <end position="294"/>
    </location>
</feature>
<evidence type="ECO:0000259" key="2">
    <source>
        <dbReference type="PROSITE" id="PS50268"/>
    </source>
</evidence>
<evidence type="ECO:0000313" key="5">
    <source>
        <dbReference type="Proteomes" id="UP000032232"/>
    </source>
</evidence>
<feature type="compositionally biased region" description="Basic and acidic residues" evidence="1">
    <location>
        <begin position="133"/>
        <end position="143"/>
    </location>
</feature>
<dbReference type="GO" id="GO:0016020">
    <property type="term" value="C:membrane"/>
    <property type="evidence" value="ECO:0007669"/>
    <property type="project" value="InterPro"/>
</dbReference>
<feature type="region of interest" description="Disordered" evidence="1">
    <location>
        <begin position="1"/>
        <end position="54"/>
    </location>
</feature>
<feature type="region of interest" description="Disordered" evidence="1">
    <location>
        <begin position="97"/>
        <end position="460"/>
    </location>
</feature>
<feature type="compositionally biased region" description="Acidic residues" evidence="1">
    <location>
        <begin position="207"/>
        <end position="216"/>
    </location>
</feature>
<sequence>MVDRVSQHDVRGDEEDLEAALSSADTTSDTGSVAPSDGPIGEVVQDGSVSEGQQQALLHSGTAEYYDIEASDYVEQLVDGADLAAIEESFTGTRIARSDEADANGERFELRSSARPERIRETAGEEVASAETSRTDATGRDAARATAQQADLSGNDAPEAASFQPASDGARRGGGDQPGEYQAEPGTPIIDPVDVPVEAAPPVQDGSGEDPAETPAEEIPTTQPREVPQTRPDVPDLTVEARDTPVDREPDAPTVDPEPAPVDLPQNEPVGVGERADLEAPVRDKPETAPKEPADPDPVSPPEEVSRGPGDEGDGASEDPGSTEPPTESDPTDGPEAPVDAGPGPDPVVDEPISPEPPTGGSVETPSETEDPADEASPPQEERSEGSDGDIPQDNPADPGSEETDGPTEEESLTPAPTDPGPGGNPTEEEEENTSPAQPTAPPAEEPPAEEPQNEAPEGLALSGDVVAENAAGAVVGTVSGSDPDGDALSWSVDDARFEMVGDTLKLRDGAALDHEAEPSVTLELTASDGRGGVTTQSVEVSVADVNEAPEGLALSGDVVAENAAGAVVGTVSGSDPDGDALSWSVDDARFEMVGDTLKLRDGTALDHEAEPSVTLELTASDGRGGVTTQSVEVSVADEVTPPPDLDVAGMFQVRQIGVADTATDLVGVDWGSEPIGEQFVDRIDLSRESEGLVDLEAGDAFATLVTGRVDAEVGGTYDFRVPSSDTALLWIDGELVALDVQPGDLGLAEVSLHLDEGTHEIVIQHLDLVGDGALRLEWREPGESDFQLTSPSPDHVVTEGEDLGLSLGVETHGNTLEAVRLEDVPADWIVEDGTRTVSSNGGDLDLTGWDLSQISVSPALGDVGSTTLTVAARTVSPSGEPGESTMQIDIEVESQDGFSIEDVDLTDALATVGVDLDAPAVLDPVIPDADDAADDLGEDLGGIVDDPVPSLPLGL</sequence>
<dbReference type="AlphaFoldDB" id="A0A0D1EHW9"/>
<dbReference type="CDD" id="cd11304">
    <property type="entry name" value="Cadherin_repeat"/>
    <property type="match status" value="2"/>
</dbReference>
<dbReference type="PATRIC" id="fig|935700.4.peg.1013"/>
<feature type="compositionally biased region" description="Acidic residues" evidence="1">
    <location>
        <begin position="930"/>
        <end position="939"/>
    </location>
</feature>
<feature type="domain" description="PA14" evidence="3">
    <location>
        <begin position="656"/>
        <end position="794"/>
    </location>
</feature>
<dbReference type="SUPFAM" id="SSF56988">
    <property type="entry name" value="Anthrax protective antigen"/>
    <property type="match status" value="1"/>
</dbReference>
<feature type="compositionally biased region" description="Basic and acidic residues" evidence="1">
    <location>
        <begin position="1"/>
        <end position="11"/>
    </location>
</feature>
<dbReference type="InterPro" id="IPR011658">
    <property type="entry name" value="PA14_dom"/>
</dbReference>
<dbReference type="GO" id="GO:0005509">
    <property type="term" value="F:calcium ion binding"/>
    <property type="evidence" value="ECO:0007669"/>
    <property type="project" value="InterPro"/>
</dbReference>
<dbReference type="SUPFAM" id="SSF49313">
    <property type="entry name" value="Cadherin-like"/>
    <property type="match status" value="2"/>
</dbReference>
<dbReference type="Gene3D" id="2.60.40.60">
    <property type="entry name" value="Cadherins"/>
    <property type="match status" value="2"/>
</dbReference>
<dbReference type="InterPro" id="IPR015919">
    <property type="entry name" value="Cadherin-like_sf"/>
</dbReference>
<feature type="compositionally biased region" description="Basic and acidic residues" evidence="1">
    <location>
        <begin position="239"/>
        <end position="251"/>
    </location>
</feature>
<name>A0A0D1EHW9_9RHOB</name>
<dbReference type="PROSITE" id="PS50268">
    <property type="entry name" value="CADHERIN_2"/>
    <property type="match status" value="1"/>
</dbReference>
<dbReference type="STRING" id="935700.jaqu_09700"/>
<dbReference type="Proteomes" id="UP000032232">
    <property type="component" value="Unassembled WGS sequence"/>
</dbReference>
<dbReference type="OrthoDB" id="8421704at2"/>
<keyword evidence="5" id="KW-1185">Reference proteome</keyword>
<evidence type="ECO:0000313" key="4">
    <source>
        <dbReference type="EMBL" id="KIT17239.1"/>
    </source>
</evidence>
<evidence type="ECO:0000259" key="3">
    <source>
        <dbReference type="PROSITE" id="PS51820"/>
    </source>
</evidence>
<feature type="compositionally biased region" description="Low complexity" evidence="1">
    <location>
        <begin position="334"/>
        <end position="343"/>
    </location>
</feature>